<proteinExistence type="predicted"/>
<dbReference type="RefSeq" id="XP_066675624.1">
    <property type="nucleotide sequence ID" value="XM_066805851.1"/>
</dbReference>
<gene>
    <name evidence="2" type="ORF">PG997_001536</name>
</gene>
<protein>
    <submittedName>
        <fullName evidence="2">Uncharacterized protein</fullName>
    </submittedName>
</protein>
<dbReference type="EMBL" id="JAQQWN010000002">
    <property type="protein sequence ID" value="KAK8094851.1"/>
    <property type="molecule type" value="Genomic_DNA"/>
</dbReference>
<accession>A0ABR1XDT6</accession>
<evidence type="ECO:0000256" key="1">
    <source>
        <dbReference type="SAM" id="MobiDB-lite"/>
    </source>
</evidence>
<keyword evidence="3" id="KW-1185">Reference proteome</keyword>
<evidence type="ECO:0000313" key="2">
    <source>
        <dbReference type="EMBL" id="KAK8094851.1"/>
    </source>
</evidence>
<reference evidence="2 3" key="1">
    <citation type="submission" date="2023-01" db="EMBL/GenBank/DDBJ databases">
        <title>Analysis of 21 Apiospora genomes using comparative genomics revels a genus with tremendous synthesis potential of carbohydrate active enzymes and secondary metabolites.</title>
        <authorList>
            <person name="Sorensen T."/>
        </authorList>
    </citation>
    <scope>NUCLEOTIDE SEQUENCE [LARGE SCALE GENOMIC DNA]</scope>
    <source>
        <strain evidence="2 3">CBS 114990</strain>
    </source>
</reference>
<dbReference type="Proteomes" id="UP001433268">
    <property type="component" value="Unassembled WGS sequence"/>
</dbReference>
<dbReference type="GeneID" id="92038911"/>
<name>A0ABR1XDT6_9PEZI</name>
<comment type="caution">
    <text evidence="2">The sequence shown here is derived from an EMBL/GenBank/DDBJ whole genome shotgun (WGS) entry which is preliminary data.</text>
</comment>
<sequence>MPNTGYIITRPPKPPKPLSKSAQLRGKVTEASTEVLKKAYNSIRDSAEKPDVKGAFKRTRKENAEEELLAPIHPNPQLGCILFKFPQEIRDQIYAEVFAATRVWFEYIYRDIFGKAPVKKKRKHHALALLSCCSRIRNEIGHSWLNHILLCCQSPQIMLEKLLNVPAPLSCVGYVRVHGLMGMMLAVRSTRSPSADAMVHEFLRSLPGLALEELEVVADGSGSGTWEYQAVELLLDRSFGWKKLTVYFPGSGLLGRAPSWSGREDEHFEYRHGLQGHVRRPLPWAFREVLLERDGADSGSTVDIFQGPQHDEEVTKLDILRRRILGLQHQDKEEAQFPELYYWKRDKNFDPRYQLWVVAQRGRGVNCTVPPLRMFAKHHWPYWRTREYLARRVHEANRDPDT</sequence>
<evidence type="ECO:0000313" key="3">
    <source>
        <dbReference type="Proteomes" id="UP001433268"/>
    </source>
</evidence>
<feature type="region of interest" description="Disordered" evidence="1">
    <location>
        <begin position="1"/>
        <end position="26"/>
    </location>
</feature>
<organism evidence="2 3">
    <name type="scientific">Apiospora hydei</name>
    <dbReference type="NCBI Taxonomy" id="1337664"/>
    <lineage>
        <taxon>Eukaryota</taxon>
        <taxon>Fungi</taxon>
        <taxon>Dikarya</taxon>
        <taxon>Ascomycota</taxon>
        <taxon>Pezizomycotina</taxon>
        <taxon>Sordariomycetes</taxon>
        <taxon>Xylariomycetidae</taxon>
        <taxon>Amphisphaeriales</taxon>
        <taxon>Apiosporaceae</taxon>
        <taxon>Apiospora</taxon>
    </lineage>
</organism>